<reference evidence="2" key="1">
    <citation type="submission" date="2019-06" db="EMBL/GenBank/DDBJ databases">
        <title>The complete genome of Emcibacter congregatus ZYLT.</title>
        <authorList>
            <person name="Zhao Z."/>
        </authorList>
    </citation>
    <scope>NUCLEOTIDE SEQUENCE [LARGE SCALE GENOMIC DNA]</scope>
    <source>
        <strain evidence="2">MCCC 1A06723</strain>
    </source>
</reference>
<comment type="caution">
    <text evidence="1">The sequence shown here is derived from an EMBL/GenBank/DDBJ whole genome shotgun (WGS) entry which is preliminary data.</text>
</comment>
<protein>
    <submittedName>
        <fullName evidence="1">TraB/GumN family protein</fullName>
    </submittedName>
</protein>
<dbReference type="AlphaFoldDB" id="A0A501PBK5"/>
<dbReference type="PANTHER" id="PTHR40590">
    <property type="entry name" value="CYTOPLASMIC PROTEIN-RELATED"/>
    <property type="match status" value="1"/>
</dbReference>
<dbReference type="Pfam" id="PF01963">
    <property type="entry name" value="TraB_PrgY_gumN"/>
    <property type="match status" value="1"/>
</dbReference>
<dbReference type="RefSeq" id="WP_139942105.1">
    <property type="nucleotide sequence ID" value="NZ_JBHSYP010000005.1"/>
</dbReference>
<dbReference type="InterPro" id="IPR047111">
    <property type="entry name" value="YbaP-like"/>
</dbReference>
<name>A0A501PBK5_9PROT</name>
<keyword evidence="2" id="KW-1185">Reference proteome</keyword>
<dbReference type="CDD" id="cd14789">
    <property type="entry name" value="Tiki"/>
    <property type="match status" value="1"/>
</dbReference>
<evidence type="ECO:0000313" key="2">
    <source>
        <dbReference type="Proteomes" id="UP000319148"/>
    </source>
</evidence>
<evidence type="ECO:0000313" key="1">
    <source>
        <dbReference type="EMBL" id="TPD57789.1"/>
    </source>
</evidence>
<proteinExistence type="predicted"/>
<sequence length="309" mass="34155">MIFTALQRIGAAAHKKAAAFFVIFLLFAGPLAQAKTILPETATPAMWMVEKGEAKVYFLGSFHVLPKTMAWNQGDVQKAFADSDVYVMETVMDAKGQGEIAMLMMKNSMLPPGYSLKTLLDDDHYQKALKLTAPLGLSEAQVTRLQPWYLAIMLSAQTIIANGLDPSSGVDHTLQGLAEQGGKEIAGLETTKEQIEALAHHPLEVQSAMLSDTLDKMDQFDDYMHDYISAWASGDAKQIEETMVEEMKSYPSMYEALLVNRNKKWAPKIAELIESGKNVMIVVGLAHLVGDDSVLNILKEKGYRIERVQ</sequence>
<dbReference type="OrthoDB" id="9806326at2"/>
<accession>A0A501PBK5</accession>
<gene>
    <name evidence="1" type="ORF">FIV46_16940</name>
</gene>
<dbReference type="PANTHER" id="PTHR40590:SF1">
    <property type="entry name" value="CYTOPLASMIC PROTEIN"/>
    <property type="match status" value="1"/>
</dbReference>
<dbReference type="EMBL" id="VFIY01000018">
    <property type="protein sequence ID" value="TPD57789.1"/>
    <property type="molecule type" value="Genomic_DNA"/>
</dbReference>
<dbReference type="InterPro" id="IPR002816">
    <property type="entry name" value="TraB/PrgY/GumN_fam"/>
</dbReference>
<organism evidence="1 2">
    <name type="scientific">Emcibacter nanhaiensis</name>
    <dbReference type="NCBI Taxonomy" id="1505037"/>
    <lineage>
        <taxon>Bacteria</taxon>
        <taxon>Pseudomonadati</taxon>
        <taxon>Pseudomonadota</taxon>
        <taxon>Alphaproteobacteria</taxon>
        <taxon>Emcibacterales</taxon>
        <taxon>Emcibacteraceae</taxon>
        <taxon>Emcibacter</taxon>
    </lineage>
</organism>
<dbReference type="Proteomes" id="UP000319148">
    <property type="component" value="Unassembled WGS sequence"/>
</dbReference>